<accession>A0A4R0RC80</accession>
<reference evidence="5 6" key="1">
    <citation type="submission" date="2018-11" db="EMBL/GenBank/DDBJ databases">
        <title>Genome assembly of Steccherinum ochraceum LE-BIN_3174, the white-rot fungus of the Steccherinaceae family (The Residual Polyporoid clade, Polyporales, Basidiomycota).</title>
        <authorList>
            <person name="Fedorova T.V."/>
            <person name="Glazunova O.A."/>
            <person name="Landesman E.O."/>
            <person name="Moiseenko K.V."/>
            <person name="Psurtseva N.V."/>
            <person name="Savinova O.S."/>
            <person name="Shakhova N.V."/>
            <person name="Tyazhelova T.V."/>
            <person name="Vasina D.V."/>
        </authorList>
    </citation>
    <scope>NUCLEOTIDE SEQUENCE [LARGE SCALE GENOMIC DNA]</scope>
    <source>
        <strain evidence="5 6">LE-BIN_3174</strain>
    </source>
</reference>
<evidence type="ECO:0000313" key="6">
    <source>
        <dbReference type="Proteomes" id="UP000292702"/>
    </source>
</evidence>
<dbReference type="InterPro" id="IPR051052">
    <property type="entry name" value="Diverse_substrate_MTase"/>
</dbReference>
<dbReference type="GO" id="GO:0008757">
    <property type="term" value="F:S-adenosylmethionine-dependent methyltransferase activity"/>
    <property type="evidence" value="ECO:0007669"/>
    <property type="project" value="InterPro"/>
</dbReference>
<dbReference type="STRING" id="92696.A0A4R0RC80"/>
<evidence type="ECO:0000256" key="1">
    <source>
        <dbReference type="ARBA" id="ARBA00008361"/>
    </source>
</evidence>
<comment type="similarity">
    <text evidence="1">Belongs to the methyltransferase superfamily.</text>
</comment>
<name>A0A4R0RC80_9APHY</name>
<dbReference type="GO" id="GO:0032259">
    <property type="term" value="P:methylation"/>
    <property type="evidence" value="ECO:0007669"/>
    <property type="project" value="UniProtKB-KW"/>
</dbReference>
<keyword evidence="2" id="KW-0489">Methyltransferase</keyword>
<dbReference type="Gene3D" id="3.40.50.150">
    <property type="entry name" value="Vaccinia Virus protein VP39"/>
    <property type="match status" value="1"/>
</dbReference>
<dbReference type="InterPro" id="IPR013216">
    <property type="entry name" value="Methyltransf_11"/>
</dbReference>
<evidence type="ECO:0000313" key="5">
    <source>
        <dbReference type="EMBL" id="TCD61188.1"/>
    </source>
</evidence>
<dbReference type="InterPro" id="IPR029063">
    <property type="entry name" value="SAM-dependent_MTases_sf"/>
</dbReference>
<sequence>MREVFAQTIRDPRFSIADGTFEKSANVPDGWADVVFGATAFHWTRDYVAAVKELNRVLKPDGVVIFIWQLEDRDTDGWAKDMWELGDVYQHQTGNYKTHFMDWPFHDVFNTDEYKQHFKAPEKEHIDYYSEGTDDIVIARFKTWSKIASLEPQKQSEVAQQLKDVLTSRADTKQWLDKEKGTFKVPMHTPVITIRRVSQ</sequence>
<dbReference type="PANTHER" id="PTHR44942">
    <property type="entry name" value="METHYLTRANSF_11 DOMAIN-CONTAINING PROTEIN"/>
    <property type="match status" value="1"/>
</dbReference>
<keyword evidence="6" id="KW-1185">Reference proteome</keyword>
<evidence type="ECO:0000259" key="4">
    <source>
        <dbReference type="Pfam" id="PF08241"/>
    </source>
</evidence>
<dbReference type="SUPFAM" id="SSF53335">
    <property type="entry name" value="S-adenosyl-L-methionine-dependent methyltransferases"/>
    <property type="match status" value="1"/>
</dbReference>
<dbReference type="PANTHER" id="PTHR44942:SF4">
    <property type="entry name" value="METHYLTRANSFERASE TYPE 11 DOMAIN-CONTAINING PROTEIN"/>
    <property type="match status" value="1"/>
</dbReference>
<dbReference type="Proteomes" id="UP000292702">
    <property type="component" value="Unassembled WGS sequence"/>
</dbReference>
<proteinExistence type="inferred from homology"/>
<evidence type="ECO:0000256" key="3">
    <source>
        <dbReference type="ARBA" id="ARBA00022679"/>
    </source>
</evidence>
<feature type="domain" description="Methyltransferase type 11" evidence="4">
    <location>
        <begin position="6"/>
        <end position="66"/>
    </location>
</feature>
<protein>
    <recommendedName>
        <fullName evidence="4">Methyltransferase type 11 domain-containing protein</fullName>
    </recommendedName>
</protein>
<keyword evidence="3" id="KW-0808">Transferase</keyword>
<dbReference type="AlphaFoldDB" id="A0A4R0RC80"/>
<evidence type="ECO:0000256" key="2">
    <source>
        <dbReference type="ARBA" id="ARBA00022603"/>
    </source>
</evidence>
<dbReference type="EMBL" id="RWJN01000495">
    <property type="protein sequence ID" value="TCD61188.1"/>
    <property type="molecule type" value="Genomic_DNA"/>
</dbReference>
<dbReference type="OrthoDB" id="66144at2759"/>
<gene>
    <name evidence="5" type="ORF">EIP91_008813</name>
</gene>
<dbReference type="Pfam" id="PF08241">
    <property type="entry name" value="Methyltransf_11"/>
    <property type="match status" value="1"/>
</dbReference>
<organism evidence="5 6">
    <name type="scientific">Steccherinum ochraceum</name>
    <dbReference type="NCBI Taxonomy" id="92696"/>
    <lineage>
        <taxon>Eukaryota</taxon>
        <taxon>Fungi</taxon>
        <taxon>Dikarya</taxon>
        <taxon>Basidiomycota</taxon>
        <taxon>Agaricomycotina</taxon>
        <taxon>Agaricomycetes</taxon>
        <taxon>Polyporales</taxon>
        <taxon>Steccherinaceae</taxon>
        <taxon>Steccherinum</taxon>
    </lineage>
</organism>
<comment type="caution">
    <text evidence="5">The sequence shown here is derived from an EMBL/GenBank/DDBJ whole genome shotgun (WGS) entry which is preliminary data.</text>
</comment>